<evidence type="ECO:0000313" key="5">
    <source>
        <dbReference type="Proteomes" id="UP000015453"/>
    </source>
</evidence>
<protein>
    <recommendedName>
        <fullName evidence="3">Peptidase C14 caspase domain-containing protein</fullName>
    </recommendedName>
</protein>
<feature type="domain" description="Peptidase C14 caspase" evidence="3">
    <location>
        <begin position="7"/>
        <end position="426"/>
    </location>
</feature>
<feature type="region of interest" description="Disordered" evidence="2">
    <location>
        <begin position="159"/>
        <end position="179"/>
    </location>
</feature>
<dbReference type="AlphaFoldDB" id="S8E180"/>
<dbReference type="GO" id="GO:0005737">
    <property type="term" value="C:cytoplasm"/>
    <property type="evidence" value="ECO:0007669"/>
    <property type="project" value="TreeGrafter"/>
</dbReference>
<dbReference type="SUPFAM" id="SSF52129">
    <property type="entry name" value="Caspase-like"/>
    <property type="match status" value="1"/>
</dbReference>
<organism evidence="4 5">
    <name type="scientific">Genlisea aurea</name>
    <dbReference type="NCBI Taxonomy" id="192259"/>
    <lineage>
        <taxon>Eukaryota</taxon>
        <taxon>Viridiplantae</taxon>
        <taxon>Streptophyta</taxon>
        <taxon>Embryophyta</taxon>
        <taxon>Tracheophyta</taxon>
        <taxon>Spermatophyta</taxon>
        <taxon>Magnoliopsida</taxon>
        <taxon>eudicotyledons</taxon>
        <taxon>Gunneridae</taxon>
        <taxon>Pentapetalae</taxon>
        <taxon>asterids</taxon>
        <taxon>lamiids</taxon>
        <taxon>Lamiales</taxon>
        <taxon>Lentibulariaceae</taxon>
        <taxon>Genlisea</taxon>
    </lineage>
</organism>
<dbReference type="InterPro" id="IPR050452">
    <property type="entry name" value="Metacaspase"/>
</dbReference>
<dbReference type="InterPro" id="IPR029030">
    <property type="entry name" value="Caspase-like_dom_sf"/>
</dbReference>
<feature type="region of interest" description="Disordered" evidence="2">
    <location>
        <begin position="194"/>
        <end position="235"/>
    </location>
</feature>
<sequence>HLKTMARKAVLIGCNYGGTKAELRGCINDVRRMYACLVDLYGFSKDDITVLTDAADSDLQPTGRNIRQAITDLIGSASPGDILFVHYSGHGTRLPAETGEDDDTGYDECIVPTDMNLITDDDFRGFVNQVPEGCQITIVSDSCHSGGLIDEAKEQIGNSTKQSNEEHGGDGTSSSPSFRSFLKKTVEDALGSRGIDLGFNHHHHHHNNRRRHYDEEEQQQQQQPQDGENYYHGTKNRSLPLSTLIQLLQEKTGKQDIDVGHLRPTLFDIFGDDASPKVKKFMNLIFSKLNEDNQTTTTTGGGGGGFVGMVGGLALQFLQHKLEENDQEDYLKPALQTPVGTKQEAYAGSVRRGLPDSGILISGCQSDQTSADANPSSGEAYGALSNAIQTILTESDGKISNRELVIRARELLKSQGFTQQPGLYCSDYFLESSFVC</sequence>
<dbReference type="EMBL" id="AUSU01002152">
    <property type="protein sequence ID" value="EPS69363.1"/>
    <property type="molecule type" value="Genomic_DNA"/>
</dbReference>
<feature type="compositionally biased region" description="Basic residues" evidence="2">
    <location>
        <begin position="200"/>
        <end position="211"/>
    </location>
</feature>
<dbReference type="OrthoDB" id="3223806at2759"/>
<evidence type="ECO:0000259" key="3">
    <source>
        <dbReference type="Pfam" id="PF00656"/>
    </source>
</evidence>
<comment type="caution">
    <text evidence="4">The sequence shown here is derived from an EMBL/GenBank/DDBJ whole genome shotgun (WGS) entry which is preliminary data.</text>
</comment>
<dbReference type="InterPro" id="IPR011600">
    <property type="entry name" value="Pept_C14_caspase"/>
</dbReference>
<dbReference type="Proteomes" id="UP000015453">
    <property type="component" value="Unassembled WGS sequence"/>
</dbReference>
<evidence type="ECO:0000256" key="1">
    <source>
        <dbReference type="ARBA" id="ARBA00009005"/>
    </source>
</evidence>
<accession>S8E180</accession>
<dbReference type="GO" id="GO:0004197">
    <property type="term" value="F:cysteine-type endopeptidase activity"/>
    <property type="evidence" value="ECO:0007669"/>
    <property type="project" value="InterPro"/>
</dbReference>
<keyword evidence="5" id="KW-1185">Reference proteome</keyword>
<reference evidence="4 5" key="1">
    <citation type="journal article" date="2013" name="BMC Genomics">
        <title>The miniature genome of a carnivorous plant Genlisea aurea contains a low number of genes and short non-coding sequences.</title>
        <authorList>
            <person name="Leushkin E.V."/>
            <person name="Sutormin R.A."/>
            <person name="Nabieva E.R."/>
            <person name="Penin A.A."/>
            <person name="Kondrashov A.S."/>
            <person name="Logacheva M.D."/>
        </authorList>
    </citation>
    <scope>NUCLEOTIDE SEQUENCE [LARGE SCALE GENOMIC DNA]</scope>
</reference>
<proteinExistence type="inferred from homology"/>
<dbReference type="PANTHER" id="PTHR48104">
    <property type="entry name" value="METACASPASE-4"/>
    <property type="match status" value="1"/>
</dbReference>
<dbReference type="GO" id="GO:0006508">
    <property type="term" value="P:proteolysis"/>
    <property type="evidence" value="ECO:0007669"/>
    <property type="project" value="InterPro"/>
</dbReference>
<dbReference type="PANTHER" id="PTHR48104:SF30">
    <property type="entry name" value="METACASPASE-1"/>
    <property type="match status" value="1"/>
</dbReference>
<gene>
    <name evidence="4" type="ORF">M569_05402</name>
</gene>
<dbReference type="Pfam" id="PF00656">
    <property type="entry name" value="Peptidase_C14"/>
    <property type="match status" value="1"/>
</dbReference>
<dbReference type="Gene3D" id="3.40.50.12660">
    <property type="match status" value="2"/>
</dbReference>
<comment type="similarity">
    <text evidence="1">Belongs to the peptidase C14B family.</text>
</comment>
<evidence type="ECO:0000256" key="2">
    <source>
        <dbReference type="SAM" id="MobiDB-lite"/>
    </source>
</evidence>
<evidence type="ECO:0000313" key="4">
    <source>
        <dbReference type="EMBL" id="EPS69363.1"/>
    </source>
</evidence>
<name>S8E180_9LAMI</name>
<feature type="non-terminal residue" evidence="4">
    <location>
        <position position="1"/>
    </location>
</feature>